<organism evidence="3 4">
    <name type="scientific">Ornithinimicrobium ciconiae</name>
    <dbReference type="NCBI Taxonomy" id="2594265"/>
    <lineage>
        <taxon>Bacteria</taxon>
        <taxon>Bacillati</taxon>
        <taxon>Actinomycetota</taxon>
        <taxon>Actinomycetes</taxon>
        <taxon>Micrococcales</taxon>
        <taxon>Ornithinimicrobiaceae</taxon>
        <taxon>Ornithinimicrobium</taxon>
    </lineage>
</organism>
<protein>
    <submittedName>
        <fullName evidence="3">Siderophore-interacting protein</fullName>
    </submittedName>
</protein>
<name>A0A516G618_9MICO</name>
<dbReference type="InterPro" id="IPR039374">
    <property type="entry name" value="SIP_fam"/>
</dbReference>
<dbReference type="EMBL" id="CP041616">
    <property type="protein sequence ID" value="QDO86968.1"/>
    <property type="molecule type" value="Genomic_DNA"/>
</dbReference>
<dbReference type="OrthoDB" id="3291337at2"/>
<dbReference type="Gene3D" id="3.40.50.80">
    <property type="entry name" value="Nucleotide-binding domain of ferredoxin-NADP reductase (FNR) module"/>
    <property type="match status" value="1"/>
</dbReference>
<sequence length="282" mass="30312">MSRALRVRDTLIRAAYARSMSMPIEREAHQLFRVTVTAAEQVSPIMRRLTLRAPELADYQPLGPDEYFGLVMPAAGQDLPALPEADPDRATPRGSFDVPDEQQPDVRWYTIRAHRPEVGEVDVDVVTHGDAGPGSAWVLRAEVGSQAAFQTGTAAYRTEQASGAQVIAGDETALPAISRILEELPATVEAHVFLEVPAVTDVPPLPSPRSAMITVVERGTGLPGSALVPAIEAASLPIPTASWIAGEKATVAAVRRYLTSEIGAAKRAVYFCPYWILGKPRG</sequence>
<evidence type="ECO:0000256" key="1">
    <source>
        <dbReference type="SAM" id="MobiDB-lite"/>
    </source>
</evidence>
<dbReference type="RefSeq" id="WP_143781631.1">
    <property type="nucleotide sequence ID" value="NZ_CP041616.1"/>
</dbReference>
<dbReference type="PANTHER" id="PTHR30157">
    <property type="entry name" value="FERRIC REDUCTASE, NADPH-DEPENDENT"/>
    <property type="match status" value="1"/>
</dbReference>
<evidence type="ECO:0000313" key="4">
    <source>
        <dbReference type="Proteomes" id="UP000315395"/>
    </source>
</evidence>
<gene>
    <name evidence="3" type="ORF">FNH13_00430</name>
</gene>
<feature type="region of interest" description="Disordered" evidence="1">
    <location>
        <begin position="78"/>
        <end position="101"/>
    </location>
</feature>
<dbReference type="SUPFAM" id="SSF63380">
    <property type="entry name" value="Riboflavin synthase domain-like"/>
    <property type="match status" value="1"/>
</dbReference>
<dbReference type="Gene3D" id="2.40.30.10">
    <property type="entry name" value="Translation factors"/>
    <property type="match status" value="1"/>
</dbReference>
<dbReference type="Proteomes" id="UP000315395">
    <property type="component" value="Chromosome"/>
</dbReference>
<keyword evidence="4" id="KW-1185">Reference proteome</keyword>
<dbReference type="AlphaFoldDB" id="A0A516G618"/>
<dbReference type="Pfam" id="PF08021">
    <property type="entry name" value="FAD_binding_9"/>
    <property type="match status" value="1"/>
</dbReference>
<dbReference type="InterPro" id="IPR013113">
    <property type="entry name" value="SIP_FAD-bd"/>
</dbReference>
<evidence type="ECO:0000259" key="2">
    <source>
        <dbReference type="PROSITE" id="PS51384"/>
    </source>
</evidence>
<dbReference type="InterPro" id="IPR017938">
    <property type="entry name" value="Riboflavin_synthase-like_b-brl"/>
</dbReference>
<reference evidence="3 4" key="1">
    <citation type="submission" date="2019-07" db="EMBL/GenBank/DDBJ databases">
        <title>complete genome sequencing of Ornithinimicrobium sp. H23M54.</title>
        <authorList>
            <person name="Bae J.-W."/>
            <person name="Lee S.-Y."/>
        </authorList>
    </citation>
    <scope>NUCLEOTIDE SEQUENCE [LARGE SCALE GENOMIC DNA]</scope>
    <source>
        <strain evidence="3 4">H23M54</strain>
    </source>
</reference>
<dbReference type="GO" id="GO:0016491">
    <property type="term" value="F:oxidoreductase activity"/>
    <property type="evidence" value="ECO:0007669"/>
    <property type="project" value="InterPro"/>
</dbReference>
<dbReference type="Pfam" id="PF04954">
    <property type="entry name" value="SIP"/>
    <property type="match status" value="1"/>
</dbReference>
<accession>A0A516G618</accession>
<dbReference type="PANTHER" id="PTHR30157:SF0">
    <property type="entry name" value="NADPH-DEPENDENT FERRIC-CHELATE REDUCTASE"/>
    <property type="match status" value="1"/>
</dbReference>
<dbReference type="InterPro" id="IPR017927">
    <property type="entry name" value="FAD-bd_FR_type"/>
</dbReference>
<dbReference type="KEGG" id="orz:FNH13_00430"/>
<dbReference type="InterPro" id="IPR039261">
    <property type="entry name" value="FNR_nucleotide-bd"/>
</dbReference>
<evidence type="ECO:0000313" key="3">
    <source>
        <dbReference type="EMBL" id="QDO86968.1"/>
    </source>
</evidence>
<dbReference type="CDD" id="cd06193">
    <property type="entry name" value="siderophore_interacting"/>
    <property type="match status" value="1"/>
</dbReference>
<feature type="domain" description="FAD-binding FR-type" evidence="2">
    <location>
        <begin position="29"/>
        <end position="168"/>
    </location>
</feature>
<dbReference type="PROSITE" id="PS51384">
    <property type="entry name" value="FAD_FR"/>
    <property type="match status" value="1"/>
</dbReference>
<dbReference type="InterPro" id="IPR007037">
    <property type="entry name" value="SIP_rossman_dom"/>
</dbReference>
<proteinExistence type="predicted"/>